<organism evidence="1 2">
    <name type="scientific">Daphnia magna</name>
    <dbReference type="NCBI Taxonomy" id="35525"/>
    <lineage>
        <taxon>Eukaryota</taxon>
        <taxon>Metazoa</taxon>
        <taxon>Ecdysozoa</taxon>
        <taxon>Arthropoda</taxon>
        <taxon>Crustacea</taxon>
        <taxon>Branchiopoda</taxon>
        <taxon>Diplostraca</taxon>
        <taxon>Cladocera</taxon>
        <taxon>Anomopoda</taxon>
        <taxon>Daphniidae</taxon>
        <taxon>Daphnia</taxon>
    </lineage>
</organism>
<protein>
    <submittedName>
        <fullName evidence="1">Uncharacterized protein</fullName>
    </submittedName>
</protein>
<gene>
    <name evidence="1" type="ORF">OUZ56_001247</name>
</gene>
<accession>A0ABR0A229</accession>
<sequence>MFLKEEVSVMRDHLQTVLSITSAIWHDGAAETTHLSCAREEESDLCVDNRSESRPGDSDLLSPLLIAMLYTLLLLRIDRAPLERQYASIACFKLGRAAKDVME</sequence>
<proteinExistence type="predicted"/>
<dbReference type="Proteomes" id="UP001234178">
    <property type="component" value="Unassembled WGS sequence"/>
</dbReference>
<reference evidence="1 2" key="1">
    <citation type="journal article" date="2023" name="Nucleic Acids Res.">
        <title>The hologenome of Daphnia magna reveals possible DNA methylation and microbiome-mediated evolution of the host genome.</title>
        <authorList>
            <person name="Chaturvedi A."/>
            <person name="Li X."/>
            <person name="Dhandapani V."/>
            <person name="Marshall H."/>
            <person name="Kissane S."/>
            <person name="Cuenca-Cambronero M."/>
            <person name="Asole G."/>
            <person name="Calvet F."/>
            <person name="Ruiz-Romero M."/>
            <person name="Marangio P."/>
            <person name="Guigo R."/>
            <person name="Rago D."/>
            <person name="Mirbahai L."/>
            <person name="Eastwood N."/>
            <person name="Colbourne J.K."/>
            <person name="Zhou J."/>
            <person name="Mallon E."/>
            <person name="Orsini L."/>
        </authorList>
    </citation>
    <scope>NUCLEOTIDE SEQUENCE [LARGE SCALE GENOMIC DNA]</scope>
    <source>
        <strain evidence="1">LRV0_1</strain>
    </source>
</reference>
<evidence type="ECO:0000313" key="2">
    <source>
        <dbReference type="Proteomes" id="UP001234178"/>
    </source>
</evidence>
<evidence type="ECO:0000313" key="1">
    <source>
        <dbReference type="EMBL" id="KAK4019221.1"/>
    </source>
</evidence>
<keyword evidence="2" id="KW-1185">Reference proteome</keyword>
<comment type="caution">
    <text evidence="1">The sequence shown here is derived from an EMBL/GenBank/DDBJ whole genome shotgun (WGS) entry which is preliminary data.</text>
</comment>
<name>A0ABR0A229_9CRUS</name>
<dbReference type="EMBL" id="JAOYFB010000036">
    <property type="protein sequence ID" value="KAK4019221.1"/>
    <property type="molecule type" value="Genomic_DNA"/>
</dbReference>